<dbReference type="InterPro" id="IPR002528">
    <property type="entry name" value="MATE_fam"/>
</dbReference>
<keyword evidence="6 7" id="KW-0472">Membrane</keyword>
<accession>A0A4S3B0Y3</accession>
<dbReference type="AlphaFoldDB" id="A0A4S3B0Y3"/>
<evidence type="ECO:0000313" key="9">
    <source>
        <dbReference type="Proteomes" id="UP000310506"/>
    </source>
</evidence>
<evidence type="ECO:0000256" key="3">
    <source>
        <dbReference type="ARBA" id="ARBA00022475"/>
    </source>
</evidence>
<comment type="subcellular location">
    <subcellularLocation>
        <location evidence="1">Cell membrane</location>
        <topology evidence="1">Multi-pass membrane protein</topology>
    </subcellularLocation>
</comment>
<evidence type="ECO:0000256" key="5">
    <source>
        <dbReference type="ARBA" id="ARBA00022989"/>
    </source>
</evidence>
<feature type="transmembrane region" description="Helical" evidence="7">
    <location>
        <begin position="136"/>
        <end position="159"/>
    </location>
</feature>
<feature type="transmembrane region" description="Helical" evidence="7">
    <location>
        <begin position="63"/>
        <end position="83"/>
    </location>
</feature>
<evidence type="ECO:0000256" key="2">
    <source>
        <dbReference type="ARBA" id="ARBA00022448"/>
    </source>
</evidence>
<feature type="transmembrane region" description="Helical" evidence="7">
    <location>
        <begin position="348"/>
        <end position="369"/>
    </location>
</feature>
<keyword evidence="3" id="KW-1003">Cell membrane</keyword>
<feature type="transmembrane region" description="Helical" evidence="7">
    <location>
        <begin position="20"/>
        <end position="43"/>
    </location>
</feature>
<evidence type="ECO:0000256" key="4">
    <source>
        <dbReference type="ARBA" id="ARBA00022692"/>
    </source>
</evidence>
<comment type="caution">
    <text evidence="8">The sequence shown here is derived from an EMBL/GenBank/DDBJ whole genome shotgun (WGS) entry which is preliminary data.</text>
</comment>
<dbReference type="PANTHER" id="PTHR42925:SF1">
    <property type="entry name" value="VIRULENCE FACTOR MVIN"/>
    <property type="match status" value="1"/>
</dbReference>
<dbReference type="NCBIfam" id="TIGR00797">
    <property type="entry name" value="matE"/>
    <property type="match status" value="1"/>
</dbReference>
<evidence type="ECO:0000313" key="8">
    <source>
        <dbReference type="EMBL" id="THB60432.1"/>
    </source>
</evidence>
<gene>
    <name evidence="8" type="ORF">ESZ54_10710</name>
</gene>
<dbReference type="PANTHER" id="PTHR42925">
    <property type="entry name" value="MULTIDRUG AND TOXIN EFFLUX PROTEIN MATE FAMILY"/>
    <property type="match status" value="1"/>
</dbReference>
<dbReference type="Proteomes" id="UP000310506">
    <property type="component" value="Unassembled WGS sequence"/>
</dbReference>
<dbReference type="GO" id="GO:0005886">
    <property type="term" value="C:plasma membrane"/>
    <property type="evidence" value="ECO:0007669"/>
    <property type="project" value="UniProtKB-SubCell"/>
</dbReference>
<dbReference type="PIRSF" id="PIRSF006603">
    <property type="entry name" value="DinF"/>
    <property type="match status" value="1"/>
</dbReference>
<proteinExistence type="predicted"/>
<dbReference type="EMBL" id="SDGV01000024">
    <property type="protein sequence ID" value="THB60432.1"/>
    <property type="molecule type" value="Genomic_DNA"/>
</dbReference>
<dbReference type="RefSeq" id="WP_136137654.1">
    <property type="nucleotide sequence ID" value="NZ_SDGV01000024.1"/>
</dbReference>
<dbReference type="InterPro" id="IPR048279">
    <property type="entry name" value="MdtK-like"/>
</dbReference>
<dbReference type="InterPro" id="IPR047135">
    <property type="entry name" value="YsiQ"/>
</dbReference>
<feature type="transmembrane region" description="Helical" evidence="7">
    <location>
        <begin position="324"/>
        <end position="342"/>
    </location>
</feature>
<dbReference type="GO" id="GO:0015297">
    <property type="term" value="F:antiporter activity"/>
    <property type="evidence" value="ECO:0007669"/>
    <property type="project" value="InterPro"/>
</dbReference>
<feature type="transmembrane region" description="Helical" evidence="7">
    <location>
        <begin position="166"/>
        <end position="188"/>
    </location>
</feature>
<feature type="transmembrane region" description="Helical" evidence="7">
    <location>
        <begin position="389"/>
        <end position="411"/>
    </location>
</feature>
<keyword evidence="4 7" id="KW-0812">Transmembrane</keyword>
<dbReference type="OrthoDB" id="9806302at2"/>
<protein>
    <submittedName>
        <fullName evidence="8">MATE family efflux transporter</fullName>
    </submittedName>
</protein>
<dbReference type="Pfam" id="PF01554">
    <property type="entry name" value="MatE"/>
    <property type="match status" value="2"/>
</dbReference>
<feature type="transmembrane region" description="Helical" evidence="7">
    <location>
        <begin position="200"/>
        <end position="223"/>
    </location>
</feature>
<reference evidence="8 9" key="1">
    <citation type="submission" date="2019-01" db="EMBL/GenBank/DDBJ databases">
        <title>Vagococcus silagei sp. nov. isolated from brewer's grain.</title>
        <authorList>
            <person name="Guu J.-R."/>
        </authorList>
    </citation>
    <scope>NUCLEOTIDE SEQUENCE [LARGE SCALE GENOMIC DNA]</scope>
    <source>
        <strain evidence="8 9">2B-2</strain>
    </source>
</reference>
<keyword evidence="9" id="KW-1185">Reference proteome</keyword>
<evidence type="ECO:0000256" key="7">
    <source>
        <dbReference type="SAM" id="Phobius"/>
    </source>
</evidence>
<dbReference type="CDD" id="cd13134">
    <property type="entry name" value="MATE_like_8"/>
    <property type="match status" value="1"/>
</dbReference>
<dbReference type="GO" id="GO:0042910">
    <property type="term" value="F:xenobiotic transmembrane transporter activity"/>
    <property type="evidence" value="ECO:0007669"/>
    <property type="project" value="InterPro"/>
</dbReference>
<evidence type="ECO:0000256" key="6">
    <source>
        <dbReference type="ARBA" id="ARBA00023136"/>
    </source>
</evidence>
<sequence length="453" mass="49800">MSKLKLCFTKHKESDQELIFLSWPIFIELFLRVFIGNINVWMISQYSESAVAAVGASNQLLNLSVFIYGFITVGAQIIIAQLIGAQKHHKIKEVITTALIGSFVLGLIISFVFICLPEQLLFFMNLPTNIVEIGVPYIQIYGASLFITSISAAIVAVLRSHGKTKAALIIPTIAIIFAVIGNYVALYGPMGLPHLGVKGLAISTVVSNFIALLIAFIILNRVIGFNVLKLRIKNASVPMLRQILTYGLPSSGENLSYTASQVVVTMIVASLGENMLIAKSYVTAITQFVYLIAASLSQGNQIIIGRNIGAKAYNRAYVRGKRTVQIAMICTALISISTWIAIEPIMHIFTYNQEVIAIAKIIFLVDIFLELGRTVNMVMVGSLNATGDVKFPLIISLIVLWLISLPFSYVLAIPLKMGLVGVWLAYSIDEGLRAIMLLKRWKSGIWRTKSKIN</sequence>
<keyword evidence="2" id="KW-0813">Transport</keyword>
<name>A0A4S3B0Y3_9ENTE</name>
<feature type="transmembrane region" description="Helical" evidence="7">
    <location>
        <begin position="95"/>
        <end position="116"/>
    </location>
</feature>
<evidence type="ECO:0000256" key="1">
    <source>
        <dbReference type="ARBA" id="ARBA00004651"/>
    </source>
</evidence>
<organism evidence="8 9">
    <name type="scientific">Vagococcus silagei</name>
    <dbReference type="NCBI Taxonomy" id="2508885"/>
    <lineage>
        <taxon>Bacteria</taxon>
        <taxon>Bacillati</taxon>
        <taxon>Bacillota</taxon>
        <taxon>Bacilli</taxon>
        <taxon>Lactobacillales</taxon>
        <taxon>Enterococcaceae</taxon>
        <taxon>Vagococcus</taxon>
    </lineage>
</organism>
<keyword evidence="5 7" id="KW-1133">Transmembrane helix</keyword>